<dbReference type="EMBL" id="MTKO01000074">
    <property type="protein sequence ID" value="RWX45657.1"/>
    <property type="molecule type" value="Genomic_DNA"/>
</dbReference>
<protein>
    <submittedName>
        <fullName evidence="1">Heterokaryon incompatibility protein Het-C</fullName>
    </submittedName>
</protein>
<gene>
    <name evidence="1" type="ORF">H206_01456</name>
</gene>
<reference evidence="1 2" key="1">
    <citation type="submission" date="2017-01" db="EMBL/GenBank/DDBJ databases">
        <title>The cable genome- insights into the physiology and evolution of filamentous bacteria capable of sulfide oxidation via long distance electron transfer.</title>
        <authorList>
            <person name="Schreiber L."/>
            <person name="Bjerg J.T."/>
            <person name="Boggild A."/>
            <person name="Van De Vossenberg J."/>
            <person name="Meysman F."/>
            <person name="Nielsen L.P."/>
            <person name="Schramm A."/>
            <person name="Kjeldsen K.U."/>
        </authorList>
    </citation>
    <scope>NUCLEOTIDE SEQUENCE [LARGE SCALE GENOMIC DNA]</scope>
    <source>
        <strain evidence="1">MCF</strain>
    </source>
</reference>
<name>A0A3S3QRJ5_9BACT</name>
<dbReference type="Pfam" id="PF07217">
    <property type="entry name" value="Het-C"/>
    <property type="match status" value="1"/>
</dbReference>
<comment type="caution">
    <text evidence="1">The sequence shown here is derived from an EMBL/GenBank/DDBJ whole genome shotgun (WGS) entry which is preliminary data.</text>
</comment>
<dbReference type="AlphaFoldDB" id="A0A3S3QRJ5"/>
<sequence length="604" mass="70229">MNIDKHRAISYCGFKRCHDLIPELQNNTQYRKIFYPLWMGNWLTDISQATAFFSFTPTPDKRGIIRYWLAFLKKLHAIFHQDEWLKKYIDRKESELKHAGRAEKKEKTDYYQSRKDGAYILPDFILKNTAFKKTWENLFATLWQEEWRSAEEAWAFTRKMGEMPDSLPMDIPVDDTGSFAVTPGEAKEIGAYYPLDHFDVTDQYVVKEGNRILDNREALELEKHEERGFMTTTVKESLAYAVEDWVKKAFEDTQDADNAVTRQNRLNDYQALKLLGHGLHTLQDFYAHSNYSDLLLICMAEKKFLDDYWNRRIHYLVTETEVGTFNAFVLCKEHPDDKHGKGEKTPVVTGRFDTIDTVHTLLHLSGESIHSHDNEAGHDDKEKNDRIFRLLFGTFSEIDVVQKMKGTIETYRALAEHLDALQEKLEDFFMDYLVDPVIETILQEKEHLIDTYILLKDATLNNKNAINNYRKAGELLFHQHTIENHLRNKMTKAEQEGRIILPHHALLAKDHDQPNDAVKLSYKLSCALAAEATTELLVKYFQGASFSELEPLLERRYVHPQFHVAQCAETGSLNKAIRALNGKWFSYASQNPKNGQSLLGFDRE</sequence>
<evidence type="ECO:0000313" key="1">
    <source>
        <dbReference type="EMBL" id="RWX45657.1"/>
    </source>
</evidence>
<proteinExistence type="predicted"/>
<organism evidence="1 2">
    <name type="scientific">Candidatus Electrothrix aarhusensis</name>
    <dbReference type="NCBI Taxonomy" id="1859131"/>
    <lineage>
        <taxon>Bacteria</taxon>
        <taxon>Pseudomonadati</taxon>
        <taxon>Thermodesulfobacteriota</taxon>
        <taxon>Desulfobulbia</taxon>
        <taxon>Desulfobulbales</taxon>
        <taxon>Desulfobulbaceae</taxon>
        <taxon>Candidatus Electrothrix</taxon>
    </lineage>
</organism>
<dbReference type="Proteomes" id="UP000287853">
    <property type="component" value="Unassembled WGS sequence"/>
</dbReference>
<accession>A0A3S3QRJ5</accession>
<dbReference type="InterPro" id="IPR010816">
    <property type="entry name" value="Het-C"/>
</dbReference>
<keyword evidence="2" id="KW-1185">Reference proteome</keyword>
<evidence type="ECO:0000313" key="2">
    <source>
        <dbReference type="Proteomes" id="UP000287853"/>
    </source>
</evidence>